<proteinExistence type="predicted"/>
<evidence type="ECO:0000313" key="2">
    <source>
        <dbReference type="Proteomes" id="UP001549184"/>
    </source>
</evidence>
<dbReference type="RefSeq" id="WP_354016026.1">
    <property type="nucleotide sequence ID" value="NZ_JBEPMU010000008.1"/>
</dbReference>
<protein>
    <recommendedName>
        <fullName evidence="3">DUF883 domain-containing protein</fullName>
    </recommendedName>
</protein>
<gene>
    <name evidence="1" type="ORF">ABIC75_004431</name>
</gene>
<evidence type="ECO:0000313" key="1">
    <source>
        <dbReference type="EMBL" id="MET3654683.1"/>
    </source>
</evidence>
<evidence type="ECO:0008006" key="3">
    <source>
        <dbReference type="Google" id="ProtNLM"/>
    </source>
</evidence>
<comment type="caution">
    <text evidence="1">The sequence shown here is derived from an EMBL/GenBank/DDBJ whole genome shotgun (WGS) entry which is preliminary data.</text>
</comment>
<keyword evidence="2" id="KW-1185">Reference proteome</keyword>
<reference evidence="1 2" key="1">
    <citation type="submission" date="2024-06" db="EMBL/GenBank/DDBJ databases">
        <title>Sorghum-associated microbial communities from plants grown in Nebraska, USA.</title>
        <authorList>
            <person name="Schachtman D."/>
        </authorList>
    </citation>
    <scope>NUCLEOTIDE SEQUENCE [LARGE SCALE GENOMIC DNA]</scope>
    <source>
        <strain evidence="1 2">1073</strain>
    </source>
</reference>
<dbReference type="EMBL" id="JBEPMU010000008">
    <property type="protein sequence ID" value="MET3654683.1"/>
    <property type="molecule type" value="Genomic_DNA"/>
</dbReference>
<dbReference type="Proteomes" id="UP001549184">
    <property type="component" value="Unassembled WGS sequence"/>
</dbReference>
<organism evidence="1 2">
    <name type="scientific">Dyella japonica</name>
    <dbReference type="NCBI Taxonomy" id="231455"/>
    <lineage>
        <taxon>Bacteria</taxon>
        <taxon>Pseudomonadati</taxon>
        <taxon>Pseudomonadota</taxon>
        <taxon>Gammaproteobacteria</taxon>
        <taxon>Lysobacterales</taxon>
        <taxon>Rhodanobacteraceae</taxon>
        <taxon>Dyella</taxon>
    </lineage>
</organism>
<sequence length="108" mass="11508">MSLIQQMHAVREAKDRAQAAREELAVPAQALLERGQRHPLTTVGMAAGAGFVLGQLNVHPLRVPGLGALLSGTAAEVVGQAMRLVAEFSQQADDLMPDHVRPDTSDFT</sequence>
<name>A0ABV2K3N2_9GAMM</name>
<accession>A0ABV2K3N2</accession>